<feature type="compositionally biased region" description="Polar residues" evidence="1">
    <location>
        <begin position="18"/>
        <end position="27"/>
    </location>
</feature>
<organism evidence="2 3">
    <name type="scientific">Hohenbuehelia grisea</name>
    <dbReference type="NCBI Taxonomy" id="104357"/>
    <lineage>
        <taxon>Eukaryota</taxon>
        <taxon>Fungi</taxon>
        <taxon>Dikarya</taxon>
        <taxon>Basidiomycota</taxon>
        <taxon>Agaricomycotina</taxon>
        <taxon>Agaricomycetes</taxon>
        <taxon>Agaricomycetidae</taxon>
        <taxon>Agaricales</taxon>
        <taxon>Pleurotineae</taxon>
        <taxon>Pleurotaceae</taxon>
        <taxon>Hohenbuehelia</taxon>
    </lineage>
</organism>
<dbReference type="EMBL" id="JASNQZ010000014">
    <property type="protein sequence ID" value="KAL0948317.1"/>
    <property type="molecule type" value="Genomic_DNA"/>
</dbReference>
<dbReference type="Proteomes" id="UP001556367">
    <property type="component" value="Unassembled WGS sequence"/>
</dbReference>
<comment type="caution">
    <text evidence="2">The sequence shown here is derived from an EMBL/GenBank/DDBJ whole genome shotgun (WGS) entry which is preliminary data.</text>
</comment>
<feature type="region of interest" description="Disordered" evidence="1">
    <location>
        <begin position="202"/>
        <end position="242"/>
    </location>
</feature>
<feature type="compositionally biased region" description="Low complexity" evidence="1">
    <location>
        <begin position="1"/>
        <end position="12"/>
    </location>
</feature>
<evidence type="ECO:0000256" key="1">
    <source>
        <dbReference type="SAM" id="MobiDB-lite"/>
    </source>
</evidence>
<feature type="compositionally biased region" description="Basic and acidic residues" evidence="1">
    <location>
        <begin position="413"/>
        <end position="429"/>
    </location>
</feature>
<proteinExistence type="predicted"/>
<protein>
    <submittedName>
        <fullName evidence="2">Uncharacterized protein</fullName>
    </submittedName>
</protein>
<evidence type="ECO:0000313" key="3">
    <source>
        <dbReference type="Proteomes" id="UP001556367"/>
    </source>
</evidence>
<feature type="compositionally biased region" description="Low complexity" evidence="1">
    <location>
        <begin position="276"/>
        <end position="290"/>
    </location>
</feature>
<dbReference type="PANTHER" id="PTHR38702">
    <property type="entry name" value="CALPONIN-HOMOLOGY (CH) DOMAIN-CONTAINING PROTEIN"/>
    <property type="match status" value="1"/>
</dbReference>
<feature type="region of interest" description="Disordered" evidence="1">
    <location>
        <begin position="397"/>
        <end position="451"/>
    </location>
</feature>
<reference evidence="3" key="1">
    <citation type="submission" date="2024-06" db="EMBL/GenBank/DDBJ databases">
        <title>Multi-omics analyses provide insights into the biosynthesis of the anticancer antibiotic pleurotin in Hohenbuehelia grisea.</title>
        <authorList>
            <person name="Weaver J.A."/>
            <person name="Alberti F."/>
        </authorList>
    </citation>
    <scope>NUCLEOTIDE SEQUENCE [LARGE SCALE GENOMIC DNA]</scope>
    <source>
        <strain evidence="3">T-177</strain>
    </source>
</reference>
<keyword evidence="3" id="KW-1185">Reference proteome</keyword>
<evidence type="ECO:0000313" key="2">
    <source>
        <dbReference type="EMBL" id="KAL0948317.1"/>
    </source>
</evidence>
<feature type="compositionally biased region" description="Polar residues" evidence="1">
    <location>
        <begin position="296"/>
        <end position="305"/>
    </location>
</feature>
<sequence length="691" mass="75890">MTSEASSSTSTTPMILTPDSTGVSDNAQASLTALKKSRRQTAFYPNINSTNKPQKPFSRSAAKRESVMALGSIEHLQHYFTKTGIAAKQSASDKPRHGLVPAIGGLANISTESPGNPEFNLPPSPAIPSAPQPQFVPHVKGYEADPESLLPGVVHDLSAVADAWDLPRTGSRSTPNGPIDILHTLKLTTKAIRSIRNYSVSLPDESPSMLRAPFRPRTLGPGKSRPPVRPKAQPGQEDPLTTIRTHALEVLGILRELEERARVPLSDEAYDAHSDSGGSASHVASPSSSSNGLPPVTTNPNSNLLTAEPEGDLDASVSFSLVQVHGRYESVPVWEDEDEKFLDNDDEGQKREGWDERLVLGSGWLYRQDITLGDLVKEREAVGRYLDTVDDGLFRRPKELEEDEGDGGGRSSRPRERGWEQQARQFDKRVRSRSKGRRVSSGDGEGRGLGLMVAENGMGRRRVSTGMVGALDGMSLSEDVREVPSIAEAIEEGEESLEDEELPRWARRNEFAESELDRAHALLSAFLPSTLVASLAPSSSRSDFLQSLSSGQLLCIAYNACVRKSRFPWGYIDKDAIHDIFALQRADAAGDEARKAESKTGWTFRRSDNLVLWGGALKIRYLLPMHIPLRKDNSGGQPQSPRGSRFQEPKEPPILFDTKLIARREVGWEDMLETALLRWVSKVVEERRHAA</sequence>
<feature type="region of interest" description="Disordered" evidence="1">
    <location>
        <begin position="269"/>
        <end position="309"/>
    </location>
</feature>
<feature type="region of interest" description="Disordered" evidence="1">
    <location>
        <begin position="1"/>
        <end position="27"/>
    </location>
</feature>
<name>A0ABR3IYJ7_9AGAR</name>
<gene>
    <name evidence="2" type="ORF">HGRIS_010907</name>
</gene>
<accession>A0ABR3IYJ7</accession>
<dbReference type="PANTHER" id="PTHR38702:SF1">
    <property type="entry name" value="CALPONIN-HOMOLOGY (CH) DOMAIN-CONTAINING PROTEIN"/>
    <property type="match status" value="1"/>
</dbReference>